<comment type="subcellular location">
    <subcellularLocation>
        <location evidence="3">Endoplasmic reticulum membrane</location>
        <topology evidence="3">Multi-pass membrane protein</topology>
    </subcellularLocation>
</comment>
<keyword evidence="14" id="KW-1133">Transmembrane helix</keyword>
<evidence type="ECO:0000256" key="11">
    <source>
        <dbReference type="ARBA" id="ARBA00022691"/>
    </source>
</evidence>
<keyword evidence="9" id="KW-0489">Methyltransferase</keyword>
<gene>
    <name evidence="18" type="primary">WBGene00275306</name>
</gene>
<dbReference type="GO" id="GO:0005829">
    <property type="term" value="C:cytosol"/>
    <property type="evidence" value="ECO:0000318"/>
    <property type="project" value="GO_Central"/>
</dbReference>
<keyword evidence="13" id="KW-0256">Endoplasmic reticulum</keyword>
<reference evidence="18" key="2">
    <citation type="submission" date="2022-06" db="UniProtKB">
        <authorList>
            <consortium name="EnsemblMetazoa"/>
        </authorList>
    </citation>
    <scope>IDENTIFICATION</scope>
    <source>
        <strain evidence="18">PS312</strain>
    </source>
</reference>
<evidence type="ECO:0000256" key="8">
    <source>
        <dbReference type="ARBA" id="ARBA00020820"/>
    </source>
</evidence>
<evidence type="ECO:0000256" key="15">
    <source>
        <dbReference type="ARBA" id="ARBA00023136"/>
    </source>
</evidence>
<dbReference type="Pfam" id="PF06417">
    <property type="entry name" value="EMC4"/>
    <property type="match status" value="1"/>
</dbReference>
<dbReference type="PANTHER" id="PTHR13600:SF33">
    <property type="entry name" value="LEUCINE CARBOXYL METHYLTRANSFERASE 1"/>
    <property type="match status" value="1"/>
</dbReference>
<comment type="similarity">
    <text evidence="5">Belongs to the methyltransferase superfamily. LCMT family.</text>
</comment>
<evidence type="ECO:0000256" key="13">
    <source>
        <dbReference type="ARBA" id="ARBA00022824"/>
    </source>
</evidence>
<organism evidence="18 19">
    <name type="scientific">Pristionchus pacificus</name>
    <name type="common">Parasitic nematode worm</name>
    <dbReference type="NCBI Taxonomy" id="54126"/>
    <lineage>
        <taxon>Eukaryota</taxon>
        <taxon>Metazoa</taxon>
        <taxon>Ecdysozoa</taxon>
        <taxon>Nematoda</taxon>
        <taxon>Chromadorea</taxon>
        <taxon>Rhabditida</taxon>
        <taxon>Rhabditina</taxon>
        <taxon>Diplogasteromorpha</taxon>
        <taxon>Diplogasteroidea</taxon>
        <taxon>Neodiplogasteridae</taxon>
        <taxon>Pristionchus</taxon>
    </lineage>
</organism>
<dbReference type="FunFam" id="3.40.50.150:FF:000092">
    <property type="entry name" value="Leucine carboxyl methyltransferase 1"/>
    <property type="match status" value="1"/>
</dbReference>
<keyword evidence="19" id="KW-1185">Reference proteome</keyword>
<evidence type="ECO:0000256" key="5">
    <source>
        <dbReference type="ARBA" id="ARBA00010703"/>
    </source>
</evidence>
<dbReference type="EnsemblMetazoa" id="PPA36937.1">
    <property type="protein sequence ID" value="PPA36937.1"/>
    <property type="gene ID" value="WBGene00275306"/>
</dbReference>
<dbReference type="InterPro" id="IPR016651">
    <property type="entry name" value="LCMT1"/>
</dbReference>
<dbReference type="GO" id="GO:0018423">
    <property type="term" value="F:protein C-terminal leucine carboxyl O-methyltransferase activity"/>
    <property type="evidence" value="ECO:0000318"/>
    <property type="project" value="GO_Central"/>
</dbReference>
<dbReference type="SUPFAM" id="SSF53335">
    <property type="entry name" value="S-adenosyl-L-methionine-dependent methyltransferases"/>
    <property type="match status" value="1"/>
</dbReference>
<dbReference type="Gene3D" id="3.40.50.150">
    <property type="entry name" value="Vaccinia Virus protein VP39"/>
    <property type="match status" value="1"/>
</dbReference>
<protein>
    <recommendedName>
        <fullName evidence="8">ER membrane protein complex subunit 4</fullName>
        <ecNumber evidence="7">2.1.1.233</ecNumber>
    </recommendedName>
    <alternativeName>
        <fullName evidence="16">Transmembrane protein 85</fullName>
    </alternativeName>
    <alternativeName>
        <fullName evidence="17">[Phosphatase 2A protein]-leucine-carboxy methyltransferase 1</fullName>
    </alternativeName>
</protein>
<keyword evidence="15" id="KW-0472">Membrane</keyword>
<evidence type="ECO:0000256" key="12">
    <source>
        <dbReference type="ARBA" id="ARBA00022692"/>
    </source>
</evidence>
<sequence>AHLRRWNEDVVAMETEAILSESVKARRRSSSVNDDYSVQKTNDDASQSKLAAVKLGYWKDEFLARFVSMSSEGGRGVHRDPEISLGYWARITIIRHYVDLFLAKVGDQAQIISIGSGFDTLFWRIKSEGKKFTRYIEVDFSSVTAKKLRVIRRTNSSALSGLFREDAQENQHTDLHAGDYHLVGADLRQWAELKSKLEEANLDWNAPTLIIAECVLIYMSVSQSEELLSHLTKEFKNLALVSYEQTNVNDDFGRVMADNLEKRGLRLPGIEACHSIELQKKRLVESGFTNGTIDDMNSVFHKKLPAEERNKVLRIECLDEMELLRQSPMPSLSDWRLDQGATRPSHATETGYNPPGYSTNVHVAHQQADAETQADQQAHLAKKRAWDVAMAPAKSLPMNAFMMYMAGRTVSIFPMMMVAMMVWRPMKALFTVNATFQTLESEETGNLLLNKIVFVLGNLGAIGLAIYKVHTMGLLPNTPSDWLEFAPAVERVQYSFASPSFI</sequence>
<keyword evidence="12" id="KW-0812">Transmembrane</keyword>
<dbReference type="Pfam" id="PF04072">
    <property type="entry name" value="LCM"/>
    <property type="match status" value="1"/>
</dbReference>
<keyword evidence="11" id="KW-0949">S-adenosyl-L-methionine</keyword>
<evidence type="ECO:0000256" key="3">
    <source>
        <dbReference type="ARBA" id="ARBA00004477"/>
    </source>
</evidence>
<dbReference type="Proteomes" id="UP000005239">
    <property type="component" value="Unassembled WGS sequence"/>
</dbReference>
<evidence type="ECO:0000256" key="7">
    <source>
        <dbReference type="ARBA" id="ARBA00012834"/>
    </source>
</evidence>
<evidence type="ECO:0000256" key="6">
    <source>
        <dbReference type="ARBA" id="ARBA00011276"/>
    </source>
</evidence>
<evidence type="ECO:0000256" key="4">
    <source>
        <dbReference type="ARBA" id="ARBA00007715"/>
    </source>
</evidence>
<dbReference type="PANTHER" id="PTHR13600">
    <property type="entry name" value="LEUCINE CARBOXYL METHYLTRANSFERASE"/>
    <property type="match status" value="1"/>
</dbReference>
<dbReference type="InterPro" id="IPR029063">
    <property type="entry name" value="SAM-dependent_MTases_sf"/>
</dbReference>
<dbReference type="GO" id="GO:0090266">
    <property type="term" value="P:regulation of mitotic cell cycle spindle assembly checkpoint"/>
    <property type="evidence" value="ECO:0000318"/>
    <property type="project" value="GO_Central"/>
</dbReference>
<dbReference type="GO" id="GO:0005789">
    <property type="term" value="C:endoplasmic reticulum membrane"/>
    <property type="evidence" value="ECO:0007669"/>
    <property type="project" value="UniProtKB-SubCell"/>
</dbReference>
<keyword evidence="10" id="KW-0808">Transferase</keyword>
<reference evidence="19" key="1">
    <citation type="journal article" date="2008" name="Nat. Genet.">
        <title>The Pristionchus pacificus genome provides a unique perspective on nematode lifestyle and parasitism.</title>
        <authorList>
            <person name="Dieterich C."/>
            <person name="Clifton S.W."/>
            <person name="Schuster L.N."/>
            <person name="Chinwalla A."/>
            <person name="Delehaunty K."/>
            <person name="Dinkelacker I."/>
            <person name="Fulton L."/>
            <person name="Fulton R."/>
            <person name="Godfrey J."/>
            <person name="Minx P."/>
            <person name="Mitreva M."/>
            <person name="Roeseler W."/>
            <person name="Tian H."/>
            <person name="Witte H."/>
            <person name="Yang S.P."/>
            <person name="Wilson R.K."/>
            <person name="Sommer R.J."/>
        </authorList>
    </citation>
    <scope>NUCLEOTIDE SEQUENCE [LARGE SCALE GENOMIC DNA]</scope>
    <source>
        <strain evidence="19">PS312</strain>
    </source>
</reference>
<comment type="similarity">
    <text evidence="4">Belongs to the EMC4 family.</text>
</comment>
<dbReference type="EC" id="2.1.1.233" evidence="7"/>
<evidence type="ECO:0000256" key="2">
    <source>
        <dbReference type="ARBA" id="ARBA00003455"/>
    </source>
</evidence>
<proteinExistence type="inferred from homology"/>
<accession>A0A8R1UP14</accession>
<dbReference type="GO" id="GO:0032259">
    <property type="term" value="P:methylation"/>
    <property type="evidence" value="ECO:0007669"/>
    <property type="project" value="UniProtKB-KW"/>
</dbReference>
<comment type="catalytic activity">
    <reaction evidence="1">
        <text>[phosphatase 2A protein]-C-terminal L-leucine + S-adenosyl-L-methionine = [phosphatase 2A protein]-C-terminal L-leucine methyl ester + S-adenosyl-L-homocysteine</text>
        <dbReference type="Rhea" id="RHEA:48544"/>
        <dbReference type="Rhea" id="RHEA-COMP:12134"/>
        <dbReference type="Rhea" id="RHEA-COMP:12135"/>
        <dbReference type="ChEBI" id="CHEBI:57856"/>
        <dbReference type="ChEBI" id="CHEBI:59789"/>
        <dbReference type="ChEBI" id="CHEBI:90516"/>
        <dbReference type="ChEBI" id="CHEBI:90517"/>
        <dbReference type="EC" id="2.1.1.233"/>
    </reaction>
</comment>
<evidence type="ECO:0000256" key="14">
    <source>
        <dbReference type="ARBA" id="ARBA00022989"/>
    </source>
</evidence>
<dbReference type="InterPro" id="IPR009445">
    <property type="entry name" value="TMEM85/Emc4"/>
</dbReference>
<comment type="function">
    <text evidence="2">Methylates the carboxyl group of the C-terminal leucine residue of protein phosphatase 2A catalytic subunits to form alpha-leucine ester residues.</text>
</comment>
<evidence type="ECO:0000256" key="9">
    <source>
        <dbReference type="ARBA" id="ARBA00022603"/>
    </source>
</evidence>
<dbReference type="AlphaFoldDB" id="A0A2A6BFC6"/>
<evidence type="ECO:0000256" key="16">
    <source>
        <dbReference type="ARBA" id="ARBA00031143"/>
    </source>
</evidence>
<dbReference type="InterPro" id="IPR007213">
    <property type="entry name" value="Ppm1/Ppm2/Tcmp"/>
</dbReference>
<evidence type="ECO:0000313" key="18">
    <source>
        <dbReference type="EnsemblMetazoa" id="PPA36937.1"/>
    </source>
</evidence>
<evidence type="ECO:0000256" key="10">
    <source>
        <dbReference type="ARBA" id="ARBA00022679"/>
    </source>
</evidence>
<evidence type="ECO:0000313" key="19">
    <source>
        <dbReference type="Proteomes" id="UP000005239"/>
    </source>
</evidence>
<accession>A0A2A6BFC6</accession>
<evidence type="ECO:0000256" key="1">
    <source>
        <dbReference type="ARBA" id="ARBA00000724"/>
    </source>
</evidence>
<name>A0A2A6BFC6_PRIPA</name>
<comment type="subunit">
    <text evidence="6">Component of the ER membrane protein complex (EMC).</text>
</comment>
<evidence type="ECO:0000256" key="17">
    <source>
        <dbReference type="ARBA" id="ARBA00032526"/>
    </source>
</evidence>